<dbReference type="EMBL" id="CP017415">
    <property type="protein sequence ID" value="AOU97911.1"/>
    <property type="molecule type" value="Genomic_DNA"/>
</dbReference>
<dbReference type="Proteomes" id="UP000095401">
    <property type="component" value="Chromosome"/>
</dbReference>
<feature type="region of interest" description="Disordered" evidence="1">
    <location>
        <begin position="1"/>
        <end position="23"/>
    </location>
</feature>
<organism evidence="2 3">
    <name type="scientific">Acidihalobacter yilgarnensis</name>
    <dbReference type="NCBI Taxonomy" id="2819280"/>
    <lineage>
        <taxon>Bacteria</taxon>
        <taxon>Pseudomonadati</taxon>
        <taxon>Pseudomonadota</taxon>
        <taxon>Gammaproteobacteria</taxon>
        <taxon>Chromatiales</taxon>
        <taxon>Ectothiorhodospiraceae</taxon>
        <taxon>Acidihalobacter</taxon>
    </lineage>
</organism>
<dbReference type="KEGG" id="aprs:BI364_07985"/>
<name>A0A1D8INB5_9GAMM</name>
<feature type="compositionally biased region" description="Low complexity" evidence="1">
    <location>
        <begin position="1"/>
        <end position="17"/>
    </location>
</feature>
<evidence type="ECO:0000313" key="2">
    <source>
        <dbReference type="EMBL" id="AOU97911.1"/>
    </source>
</evidence>
<sequence>MHAVGASAALPTASSTPDMQSVQAPTLNPRVAALNRMQIYAAQAMADAVEARAALHDKNVIGLDADLTKVQIMLELIRSRMPGAEFLAMARAMRAKMHFEDNQQVQPFFNHLFYALDDLGSNDVVKRARKYLTQAQHALAVPNRAAAIAALRKSVAAFENPLISPPLKAASGNLEQAFVALNTSNSSISDSLLKALVGHLDTLHRAFSTYPLDMQPQGPPSQD</sequence>
<protein>
    <submittedName>
        <fullName evidence="2">Uncharacterized protein</fullName>
    </submittedName>
</protein>
<evidence type="ECO:0000313" key="3">
    <source>
        <dbReference type="Proteomes" id="UP000095401"/>
    </source>
</evidence>
<evidence type="ECO:0000256" key="1">
    <source>
        <dbReference type="SAM" id="MobiDB-lite"/>
    </source>
</evidence>
<reference evidence="3" key="1">
    <citation type="submission" date="2016-09" db="EMBL/GenBank/DDBJ databases">
        <title>Acidihalobacter prosperus F5.</title>
        <authorList>
            <person name="Khaleque H.N."/>
            <person name="Ramsay J.P."/>
            <person name="Kaksonen A.H."/>
            <person name="Boxall N.J."/>
            <person name="Watkin E.L.J."/>
        </authorList>
    </citation>
    <scope>NUCLEOTIDE SEQUENCE [LARGE SCALE GENOMIC DNA]</scope>
    <source>
        <strain evidence="3">F5</strain>
    </source>
</reference>
<gene>
    <name evidence="2" type="ORF">BI364_07985</name>
</gene>
<dbReference type="AlphaFoldDB" id="A0A1D8INB5"/>
<keyword evidence="3" id="KW-1185">Reference proteome</keyword>
<proteinExistence type="predicted"/>
<accession>A0A1D8INB5</accession>